<dbReference type="InterPro" id="IPR043563">
    <property type="entry name" value="Sp110/Sp140/Sp140L-like"/>
</dbReference>
<dbReference type="InterPro" id="IPR004865">
    <property type="entry name" value="HSR_dom"/>
</dbReference>
<proteinExistence type="predicted"/>
<name>L9L8K1_TUPCH</name>
<reference evidence="4" key="1">
    <citation type="submission" date="2012-07" db="EMBL/GenBank/DDBJ databases">
        <title>Genome of the Chinese tree shrew, a rising model animal genetically related to primates.</title>
        <authorList>
            <person name="Zhang G."/>
            <person name="Fan Y."/>
            <person name="Yao Y."/>
            <person name="Huang Z."/>
        </authorList>
    </citation>
    <scope>NUCLEOTIDE SEQUENCE [LARGE SCALE GENOMIC DNA]</scope>
</reference>
<feature type="compositionally biased region" description="Basic and acidic residues" evidence="1">
    <location>
        <begin position="324"/>
        <end position="344"/>
    </location>
</feature>
<feature type="region of interest" description="Disordered" evidence="1">
    <location>
        <begin position="303"/>
        <end position="344"/>
    </location>
</feature>
<dbReference type="GO" id="GO:0000981">
    <property type="term" value="F:DNA-binding transcription factor activity, RNA polymerase II-specific"/>
    <property type="evidence" value="ECO:0007669"/>
    <property type="project" value="TreeGrafter"/>
</dbReference>
<dbReference type="Proteomes" id="UP000011518">
    <property type="component" value="Unassembled WGS sequence"/>
</dbReference>
<gene>
    <name evidence="3" type="ORF">TREES_T100015594</name>
</gene>
<organism evidence="3 4">
    <name type="scientific">Tupaia chinensis</name>
    <name type="common">Chinese tree shrew</name>
    <name type="synonym">Tupaia belangeri chinensis</name>
    <dbReference type="NCBI Taxonomy" id="246437"/>
    <lineage>
        <taxon>Eukaryota</taxon>
        <taxon>Metazoa</taxon>
        <taxon>Chordata</taxon>
        <taxon>Craniata</taxon>
        <taxon>Vertebrata</taxon>
        <taxon>Euteleostomi</taxon>
        <taxon>Mammalia</taxon>
        <taxon>Eutheria</taxon>
        <taxon>Euarchontoglires</taxon>
        <taxon>Scandentia</taxon>
        <taxon>Tupaiidae</taxon>
        <taxon>Tupaia</taxon>
    </lineage>
</organism>
<dbReference type="Pfam" id="PF03172">
    <property type="entry name" value="HSR"/>
    <property type="match status" value="1"/>
</dbReference>
<feature type="region of interest" description="Disordered" evidence="1">
    <location>
        <begin position="260"/>
        <end position="290"/>
    </location>
</feature>
<feature type="compositionally biased region" description="Basic and acidic residues" evidence="1">
    <location>
        <begin position="303"/>
        <end position="317"/>
    </location>
</feature>
<dbReference type="PANTHER" id="PTHR46386">
    <property type="entry name" value="NUCLEAR BODY PROTEIN SP140"/>
    <property type="match status" value="1"/>
</dbReference>
<protein>
    <submittedName>
        <fullName evidence="3">Nuclear body protein SP140</fullName>
    </submittedName>
</protein>
<dbReference type="GO" id="GO:0005634">
    <property type="term" value="C:nucleus"/>
    <property type="evidence" value="ECO:0007669"/>
    <property type="project" value="InterPro"/>
</dbReference>
<keyword evidence="4" id="KW-1185">Reference proteome</keyword>
<dbReference type="PANTHER" id="PTHR46386:SF8">
    <property type="entry name" value="NUCLEAR BODY PROTEIN SP140"/>
    <property type="match status" value="1"/>
</dbReference>
<sequence length="344" mass="39380">MTSEDQNQEDLIFKYFKENKVEIASVIKTPFPFLMSLRDHSFISQKMFEHYEKACSLVPVPRVAYDVLGELEKSFSLSLLETLFSKANCRSYQGLEEIHKSFLNELASWRSLDRVRAPEGNFGDGEGGESEDEITEAKADKQKWEKQIKSEHSIEQRGVKLKNLSRSRDENGEKRIWEEKNERKINTKEWGKLGQEDSNVCHETCDVEVPQEALSSPPRSGSEICDPQTPQVTNGGEPAGVLRLLSGEGREDRNDCLEISQTEESQQASSSQLILEPVSSQLEGHQMNEEELEELASSLLLHDRQGNDELKNSESRNRVLIKRNRQERTERGYREEESNKGRSK</sequence>
<feature type="compositionally biased region" description="Low complexity" evidence="1">
    <location>
        <begin position="260"/>
        <end position="276"/>
    </location>
</feature>
<accession>L9L8K1</accession>
<evidence type="ECO:0000313" key="3">
    <source>
        <dbReference type="EMBL" id="ELW71233.1"/>
    </source>
</evidence>
<dbReference type="EMBL" id="KB320472">
    <property type="protein sequence ID" value="ELW71233.1"/>
    <property type="molecule type" value="Genomic_DNA"/>
</dbReference>
<dbReference type="STRING" id="246437.L9L8K1"/>
<dbReference type="PROSITE" id="PS51414">
    <property type="entry name" value="HSR"/>
    <property type="match status" value="1"/>
</dbReference>
<feature type="region of interest" description="Disordered" evidence="1">
    <location>
        <begin position="209"/>
        <end position="241"/>
    </location>
</feature>
<dbReference type="InParanoid" id="L9L8K1"/>
<evidence type="ECO:0000256" key="1">
    <source>
        <dbReference type="SAM" id="MobiDB-lite"/>
    </source>
</evidence>
<evidence type="ECO:0000259" key="2">
    <source>
        <dbReference type="PROSITE" id="PS51414"/>
    </source>
</evidence>
<reference evidence="4" key="2">
    <citation type="journal article" date="2013" name="Nat. Commun.">
        <title>Genome of the Chinese tree shrew.</title>
        <authorList>
            <person name="Fan Y."/>
            <person name="Huang Z.Y."/>
            <person name="Cao C.C."/>
            <person name="Chen C.S."/>
            <person name="Chen Y.X."/>
            <person name="Fan D.D."/>
            <person name="He J."/>
            <person name="Hou H.L."/>
            <person name="Hu L."/>
            <person name="Hu X.T."/>
            <person name="Jiang X.T."/>
            <person name="Lai R."/>
            <person name="Lang Y.S."/>
            <person name="Liang B."/>
            <person name="Liao S.G."/>
            <person name="Mu D."/>
            <person name="Ma Y.Y."/>
            <person name="Niu Y.Y."/>
            <person name="Sun X.Q."/>
            <person name="Xia J.Q."/>
            <person name="Xiao J."/>
            <person name="Xiong Z.Q."/>
            <person name="Xu L."/>
            <person name="Yang L."/>
            <person name="Zhang Y."/>
            <person name="Zhao W."/>
            <person name="Zhao X.D."/>
            <person name="Zheng Y.T."/>
            <person name="Zhou J.M."/>
            <person name="Zhu Y.B."/>
            <person name="Zhang G.J."/>
            <person name="Wang J."/>
            <person name="Yao Y.G."/>
        </authorList>
    </citation>
    <scope>NUCLEOTIDE SEQUENCE [LARGE SCALE GENOMIC DNA]</scope>
</reference>
<evidence type="ECO:0000313" key="4">
    <source>
        <dbReference type="Proteomes" id="UP000011518"/>
    </source>
</evidence>
<feature type="domain" description="HSR" evidence="2">
    <location>
        <begin position="1"/>
        <end position="107"/>
    </location>
</feature>
<dbReference type="AlphaFoldDB" id="L9L8K1"/>
<dbReference type="eggNOG" id="KOG2177">
    <property type="taxonomic scope" value="Eukaryota"/>
</dbReference>
<feature type="region of interest" description="Disordered" evidence="1">
    <location>
        <begin position="118"/>
        <end position="141"/>
    </location>
</feature>